<proteinExistence type="predicted"/>
<sequence length="249" mass="28940">MLSNPPDEILVIEKHATFTRFCKRQIQGQVIQNVDEKALEEARKGNGNDNEIFHQHQQQNQRHRMTTPTNNNPITKKQIIITGKGFPDRLTKVFLYHLTQQFPTVTIKAFVDSDVYGLAIFKEYWFVKGIYNQDYNNYGSSTAATGATKKMTMTTAEPSCSRLQFAGVKLFDLSEDDDQDERGISTRAKYLRINNRDRVRMRNMLKECSYQGDNNDGVDENENDQDNWRKIKRELQLGLFFHVKKEMDG</sequence>
<evidence type="ECO:0000313" key="1">
    <source>
        <dbReference type="EMBL" id="GME83763.1"/>
    </source>
</evidence>
<dbReference type="EMBL" id="BSXS01004968">
    <property type="protein sequence ID" value="GME83763.1"/>
    <property type="molecule type" value="Genomic_DNA"/>
</dbReference>
<comment type="caution">
    <text evidence="1">The sequence shown here is derived from an EMBL/GenBank/DDBJ whole genome shotgun (WGS) entry which is preliminary data.</text>
</comment>
<organism evidence="1 2">
    <name type="scientific">Ambrosiozyma monospora</name>
    <name type="common">Yeast</name>
    <name type="synonym">Endomycopsis monosporus</name>
    <dbReference type="NCBI Taxonomy" id="43982"/>
    <lineage>
        <taxon>Eukaryota</taxon>
        <taxon>Fungi</taxon>
        <taxon>Dikarya</taxon>
        <taxon>Ascomycota</taxon>
        <taxon>Saccharomycotina</taxon>
        <taxon>Pichiomycetes</taxon>
        <taxon>Pichiales</taxon>
        <taxon>Pichiaceae</taxon>
        <taxon>Ambrosiozyma</taxon>
    </lineage>
</organism>
<keyword evidence="2" id="KW-1185">Reference proteome</keyword>
<accession>A0ACB5T9H7</accession>
<reference evidence="1" key="1">
    <citation type="submission" date="2023-04" db="EMBL/GenBank/DDBJ databases">
        <title>Ambrosiozyma monospora NBRC 10751.</title>
        <authorList>
            <person name="Ichikawa N."/>
            <person name="Sato H."/>
            <person name="Tonouchi N."/>
        </authorList>
    </citation>
    <scope>NUCLEOTIDE SEQUENCE</scope>
    <source>
        <strain evidence="1">NBRC 10751</strain>
    </source>
</reference>
<name>A0ACB5T9H7_AMBMO</name>
<dbReference type="Proteomes" id="UP001165064">
    <property type="component" value="Unassembled WGS sequence"/>
</dbReference>
<gene>
    <name evidence="1" type="ORF">Amon02_000638800</name>
</gene>
<protein>
    <submittedName>
        <fullName evidence="1">Unnamed protein product</fullName>
    </submittedName>
</protein>
<evidence type="ECO:0000313" key="2">
    <source>
        <dbReference type="Proteomes" id="UP001165064"/>
    </source>
</evidence>